<evidence type="ECO:0000313" key="3">
    <source>
        <dbReference type="EMBL" id="MFD1019435.1"/>
    </source>
</evidence>
<proteinExistence type="predicted"/>
<dbReference type="InterPro" id="IPR014048">
    <property type="entry name" value="MethylDNA_cys_MeTrfase_DNA-bd"/>
</dbReference>
<dbReference type="InterPro" id="IPR036217">
    <property type="entry name" value="MethylDNA_cys_MeTrfase_DNAb"/>
</dbReference>
<evidence type="ECO:0000256" key="1">
    <source>
        <dbReference type="ARBA" id="ARBA00022763"/>
    </source>
</evidence>
<dbReference type="Gene3D" id="1.10.10.10">
    <property type="entry name" value="Winged helix-like DNA-binding domain superfamily/Winged helix DNA-binding domain"/>
    <property type="match status" value="1"/>
</dbReference>
<dbReference type="Proteomes" id="UP001596990">
    <property type="component" value="Unassembled WGS sequence"/>
</dbReference>
<comment type="caution">
    <text evidence="3">The sequence shown here is derived from an EMBL/GenBank/DDBJ whole genome shotgun (WGS) entry which is preliminary data.</text>
</comment>
<feature type="domain" description="Methylated-DNA-[protein]-cysteine S-methyltransferase DNA binding" evidence="2">
    <location>
        <begin position="3"/>
        <end position="84"/>
    </location>
</feature>
<evidence type="ECO:0000259" key="2">
    <source>
        <dbReference type="Pfam" id="PF01035"/>
    </source>
</evidence>
<sequence>MKPFTSKVISIIQSIPEGYVMTYGQIAKEAGSPRAARQVVRILHSMSRKHALPWHRVINSKGEIAIKDEALNYDQMMMLEEEGVKFLSEKKVDLETCLYEPNKKA</sequence>
<organism evidence="3 4">
    <name type="scientific">Thalassobacillus hwangdonensis</name>
    <dbReference type="NCBI Taxonomy" id="546108"/>
    <lineage>
        <taxon>Bacteria</taxon>
        <taxon>Bacillati</taxon>
        <taxon>Bacillota</taxon>
        <taxon>Bacilli</taxon>
        <taxon>Bacillales</taxon>
        <taxon>Bacillaceae</taxon>
        <taxon>Thalassobacillus</taxon>
    </lineage>
</organism>
<dbReference type="Pfam" id="PF01035">
    <property type="entry name" value="DNA_binding_1"/>
    <property type="match status" value="1"/>
</dbReference>
<protein>
    <submittedName>
        <fullName evidence="3">MGMT family protein</fullName>
    </submittedName>
</protein>
<dbReference type="PANTHER" id="PTHR42942:SF1">
    <property type="entry name" value="ALKYLTRANSFERASE-LIKE PROTEIN 1"/>
    <property type="match status" value="1"/>
</dbReference>
<dbReference type="InterPro" id="IPR036388">
    <property type="entry name" value="WH-like_DNA-bd_sf"/>
</dbReference>
<dbReference type="RefSeq" id="WP_386059312.1">
    <property type="nucleotide sequence ID" value="NZ_JBHTKL010000005.1"/>
</dbReference>
<gene>
    <name evidence="3" type="ORF">ACFQ2J_09660</name>
</gene>
<dbReference type="SUPFAM" id="SSF46767">
    <property type="entry name" value="Methylated DNA-protein cysteine methyltransferase, C-terminal domain"/>
    <property type="match status" value="1"/>
</dbReference>
<dbReference type="PANTHER" id="PTHR42942">
    <property type="entry name" value="6-O-METHYLGUANINE DNA METHYLTRANSFERASE"/>
    <property type="match status" value="1"/>
</dbReference>
<reference evidence="4" key="1">
    <citation type="journal article" date="2019" name="Int. J. Syst. Evol. Microbiol.">
        <title>The Global Catalogue of Microorganisms (GCM) 10K type strain sequencing project: providing services to taxonomists for standard genome sequencing and annotation.</title>
        <authorList>
            <consortium name="The Broad Institute Genomics Platform"/>
            <consortium name="The Broad Institute Genome Sequencing Center for Infectious Disease"/>
            <person name="Wu L."/>
            <person name="Ma J."/>
        </authorList>
    </citation>
    <scope>NUCLEOTIDE SEQUENCE [LARGE SCALE GENOMIC DNA]</scope>
    <source>
        <strain evidence="4">CCUG 56607</strain>
    </source>
</reference>
<dbReference type="EMBL" id="JBHTKL010000005">
    <property type="protein sequence ID" value="MFD1019435.1"/>
    <property type="molecule type" value="Genomic_DNA"/>
</dbReference>
<evidence type="ECO:0000313" key="4">
    <source>
        <dbReference type="Proteomes" id="UP001596990"/>
    </source>
</evidence>
<keyword evidence="4" id="KW-1185">Reference proteome</keyword>
<accession>A0ABW3L2I9</accession>
<keyword evidence="1" id="KW-0227">DNA damage</keyword>
<name>A0ABW3L2I9_9BACI</name>
<dbReference type="InterPro" id="IPR052520">
    <property type="entry name" value="ATL_DNA_repair"/>
</dbReference>
<dbReference type="CDD" id="cd06445">
    <property type="entry name" value="ATase"/>
    <property type="match status" value="1"/>
</dbReference>